<dbReference type="EMBL" id="KN831964">
    <property type="protein sequence ID" value="KIO06257.1"/>
    <property type="molecule type" value="Genomic_DNA"/>
</dbReference>
<proteinExistence type="predicted"/>
<evidence type="ECO:0000313" key="3">
    <source>
        <dbReference type="EMBL" id="KIO06257.1"/>
    </source>
</evidence>
<keyword evidence="2" id="KW-0472">Membrane</keyword>
<feature type="region of interest" description="Disordered" evidence="1">
    <location>
        <begin position="165"/>
        <end position="187"/>
    </location>
</feature>
<evidence type="ECO:0000256" key="1">
    <source>
        <dbReference type="SAM" id="MobiDB-lite"/>
    </source>
</evidence>
<evidence type="ECO:0008006" key="5">
    <source>
        <dbReference type="Google" id="ProtNLM"/>
    </source>
</evidence>
<reference evidence="4" key="2">
    <citation type="submission" date="2015-01" db="EMBL/GenBank/DDBJ databases">
        <title>Evolutionary Origins and Diversification of the Mycorrhizal Mutualists.</title>
        <authorList>
            <consortium name="DOE Joint Genome Institute"/>
            <consortium name="Mycorrhizal Genomics Consortium"/>
            <person name="Kohler A."/>
            <person name="Kuo A."/>
            <person name="Nagy L.G."/>
            <person name="Floudas D."/>
            <person name="Copeland A."/>
            <person name="Barry K.W."/>
            <person name="Cichocki N."/>
            <person name="Veneault-Fourrey C."/>
            <person name="LaButti K."/>
            <person name="Lindquist E.A."/>
            <person name="Lipzen A."/>
            <person name="Lundell T."/>
            <person name="Morin E."/>
            <person name="Murat C."/>
            <person name="Riley R."/>
            <person name="Ohm R."/>
            <person name="Sun H."/>
            <person name="Tunlid A."/>
            <person name="Henrissat B."/>
            <person name="Grigoriev I.V."/>
            <person name="Hibbett D.S."/>
            <person name="Martin F."/>
        </authorList>
    </citation>
    <scope>NUCLEOTIDE SEQUENCE [LARGE SCALE GENOMIC DNA]</scope>
    <source>
        <strain evidence="4">Marx 270</strain>
    </source>
</reference>
<sequence>MSSLGQYYRNFRRISLSLENLLGPLPHLASMFKYGFPPEFRREVLKHHDTSEYSVLSLMSTAKEVLRSSGGLWKSSKVNSSRAQPSRASDSRSPRHSYSFCFFCGLSGHIRAGCYSFKSYLASGKCLLVNGRVVLPTGLEILREVAGRTLRDRLDNWSSLTSQFKAHTGPSPARSLSPTAAPSRSVFDTPSRVPAQTSIMHTQSLPTIQLEPVVPDPPAIRHSRGGHVAEADRPRVVVHTRARRLERLTLFFLVVVVLALTLSFTFEEGVFIHPFQTEAVVQLQSHAPALSKSALTLRVARIPLCCLLLLLLMDLTVSSMDLPTSLEFPMERHLASHPAPSHTLHDASHPQIQFRQGTLSTWPLLTPLVARQDKCYLPHTERISRSLLRRSSRFLASPYYSTPALCRSILRVLWSYLARFRVAPLAFWEDCSPRQMLHVDIRVVLIGAVVPEIFAFLCEGPSSRSYRSSSHSSAPFLSLFWQSVPLAETSLGTLLGIGWSDRCASSFSVIAKESPTASLTFVSIAPAVAVREVHLSLPSRSRGRISGASAPFLSLFGSFIPLAEPFPGAPSSSSSAPPLRRYTPFCP</sequence>
<feature type="region of interest" description="Disordered" evidence="1">
    <location>
        <begin position="74"/>
        <end position="95"/>
    </location>
</feature>
<feature type="compositionally biased region" description="Polar residues" evidence="1">
    <location>
        <begin position="174"/>
        <end position="187"/>
    </location>
</feature>
<keyword evidence="4" id="KW-1185">Reference proteome</keyword>
<keyword evidence="2" id="KW-0812">Transmembrane</keyword>
<evidence type="ECO:0000313" key="4">
    <source>
        <dbReference type="Proteomes" id="UP000054217"/>
    </source>
</evidence>
<dbReference type="InParanoid" id="A0A0C3K9G4"/>
<feature type="region of interest" description="Disordered" evidence="1">
    <location>
        <begin position="568"/>
        <end position="587"/>
    </location>
</feature>
<dbReference type="OrthoDB" id="2801388at2759"/>
<feature type="transmembrane region" description="Helical" evidence="2">
    <location>
        <begin position="248"/>
        <end position="266"/>
    </location>
</feature>
<dbReference type="HOGENOM" id="CLU_464688_0_0_1"/>
<evidence type="ECO:0000256" key="2">
    <source>
        <dbReference type="SAM" id="Phobius"/>
    </source>
</evidence>
<gene>
    <name evidence="3" type="ORF">M404DRAFT_24995</name>
</gene>
<reference evidence="3 4" key="1">
    <citation type="submission" date="2014-04" db="EMBL/GenBank/DDBJ databases">
        <authorList>
            <consortium name="DOE Joint Genome Institute"/>
            <person name="Kuo A."/>
            <person name="Kohler A."/>
            <person name="Costa M.D."/>
            <person name="Nagy L.G."/>
            <person name="Floudas D."/>
            <person name="Copeland A."/>
            <person name="Barry K.W."/>
            <person name="Cichocki N."/>
            <person name="Veneault-Fourrey C."/>
            <person name="LaButti K."/>
            <person name="Lindquist E.A."/>
            <person name="Lipzen A."/>
            <person name="Lundell T."/>
            <person name="Morin E."/>
            <person name="Murat C."/>
            <person name="Sun H."/>
            <person name="Tunlid A."/>
            <person name="Henrissat B."/>
            <person name="Grigoriev I.V."/>
            <person name="Hibbett D.S."/>
            <person name="Martin F."/>
            <person name="Nordberg H.P."/>
            <person name="Cantor M.N."/>
            <person name="Hua S.X."/>
        </authorList>
    </citation>
    <scope>NUCLEOTIDE SEQUENCE [LARGE SCALE GENOMIC DNA]</scope>
    <source>
        <strain evidence="3 4">Marx 270</strain>
    </source>
</reference>
<accession>A0A0C3K9G4</accession>
<dbReference type="Proteomes" id="UP000054217">
    <property type="component" value="Unassembled WGS sequence"/>
</dbReference>
<feature type="compositionally biased region" description="Polar residues" evidence="1">
    <location>
        <begin position="76"/>
        <end position="88"/>
    </location>
</feature>
<dbReference type="AlphaFoldDB" id="A0A0C3K9G4"/>
<organism evidence="3 4">
    <name type="scientific">Pisolithus tinctorius Marx 270</name>
    <dbReference type="NCBI Taxonomy" id="870435"/>
    <lineage>
        <taxon>Eukaryota</taxon>
        <taxon>Fungi</taxon>
        <taxon>Dikarya</taxon>
        <taxon>Basidiomycota</taxon>
        <taxon>Agaricomycotina</taxon>
        <taxon>Agaricomycetes</taxon>
        <taxon>Agaricomycetidae</taxon>
        <taxon>Boletales</taxon>
        <taxon>Sclerodermatineae</taxon>
        <taxon>Pisolithaceae</taxon>
        <taxon>Pisolithus</taxon>
    </lineage>
</organism>
<name>A0A0C3K9G4_PISTI</name>
<keyword evidence="2" id="KW-1133">Transmembrane helix</keyword>
<feature type="compositionally biased region" description="Low complexity" evidence="1">
    <location>
        <begin position="568"/>
        <end position="578"/>
    </location>
</feature>
<dbReference type="STRING" id="870435.A0A0C3K9G4"/>
<protein>
    <recommendedName>
        <fullName evidence="5">CCHC-type domain-containing protein</fullName>
    </recommendedName>
</protein>